<keyword evidence="3" id="KW-0998">Cell outer membrane</keyword>
<name>A0A250KTT3_9GAMM</name>
<dbReference type="Gene3D" id="3.10.20.310">
    <property type="entry name" value="membrane protein fhac"/>
    <property type="match status" value="1"/>
</dbReference>
<dbReference type="GO" id="GO:0046819">
    <property type="term" value="P:protein secretion by the type V secretion system"/>
    <property type="evidence" value="ECO:0007669"/>
    <property type="project" value="TreeGrafter"/>
</dbReference>
<dbReference type="InterPro" id="IPR051544">
    <property type="entry name" value="TPS_OM_transporter"/>
</dbReference>
<accession>A0A250KTT3</accession>
<sequence>MAGRVDLFLRRVAVCWPLYSGHGYADSAIAEAASEAVFDVLDFRIDGNTVLDERAVERAVYPYLGPGKTVDEVEQARAALEKAYHDAGYETVFVDIPEQDVVGGMVVLQVVEGKIERLKVSGAHYFSPGRVKASVPALAEGQVPHMPTVQAELASVGEASRDREVTPVIRAGTTPGRLEVDLQIGDRLPLHGSVELNTRNSINTTRTRLSASLRYDNLWQRFHSASVQYLVSPENADEVEVWSGTYAFPTGWENTRLALYGIGLSSTSDVSAAGALAVVGSGEIFGLRLMKPFATGANFVHSATLGVDYKSFGQSLRLLGADTLNTPISYVPFVVEYDGSWSGTSFATSAGIGLHFSIRGLGNDQQEFEDKRLLSHANYLYLTGELGHRHVLPGDFRLVARLSGQYADSPLISNEQFSAGGPTSVRGYHQTELLGDHGVTASLELHSPSLPSPGGDFPENFRALIFAEGAALWIRSPLPGTAAESQLASAGAGLRLQWWKNFFGELDWAYPLIATEFVRIGEQRMDFRVAYQF</sequence>
<evidence type="ECO:0000256" key="1">
    <source>
        <dbReference type="ARBA" id="ARBA00022452"/>
    </source>
</evidence>
<keyword evidence="2" id="KW-0812">Transmembrane</keyword>
<evidence type="ECO:0000259" key="5">
    <source>
        <dbReference type="Pfam" id="PF08479"/>
    </source>
</evidence>
<keyword evidence="1" id="KW-1134">Transmembrane beta strand</keyword>
<dbReference type="Gene3D" id="2.40.160.50">
    <property type="entry name" value="membrane protein fhac: a member of the omp85/tpsb transporter family"/>
    <property type="match status" value="1"/>
</dbReference>
<dbReference type="GO" id="GO:0008320">
    <property type="term" value="F:protein transmembrane transporter activity"/>
    <property type="evidence" value="ECO:0007669"/>
    <property type="project" value="TreeGrafter"/>
</dbReference>
<organism evidence="6 7">
    <name type="scientific">Methylocaldum marinum</name>
    <dbReference type="NCBI Taxonomy" id="1432792"/>
    <lineage>
        <taxon>Bacteria</taxon>
        <taxon>Pseudomonadati</taxon>
        <taxon>Pseudomonadota</taxon>
        <taxon>Gammaproteobacteria</taxon>
        <taxon>Methylococcales</taxon>
        <taxon>Methylococcaceae</taxon>
        <taxon>Methylocaldum</taxon>
    </lineage>
</organism>
<keyword evidence="7" id="KW-1185">Reference proteome</keyword>
<gene>
    <name evidence="6" type="ORF">sS8_3084</name>
</gene>
<dbReference type="InterPro" id="IPR013686">
    <property type="entry name" value="Polypept-transport_assoc_ShlB"/>
</dbReference>
<dbReference type="AlphaFoldDB" id="A0A250KTT3"/>
<feature type="domain" description="Haemolysin activator HlyB C-terminal" evidence="4">
    <location>
        <begin position="180"/>
        <end position="449"/>
    </location>
</feature>
<evidence type="ECO:0000256" key="3">
    <source>
        <dbReference type="ARBA" id="ARBA00023237"/>
    </source>
</evidence>
<dbReference type="PANTHER" id="PTHR34597:SF6">
    <property type="entry name" value="BLR6126 PROTEIN"/>
    <property type="match status" value="1"/>
</dbReference>
<dbReference type="Pfam" id="PF08479">
    <property type="entry name" value="POTRA_2"/>
    <property type="match status" value="1"/>
</dbReference>
<dbReference type="GO" id="GO:0098046">
    <property type="term" value="C:type V protein secretion system complex"/>
    <property type="evidence" value="ECO:0007669"/>
    <property type="project" value="TreeGrafter"/>
</dbReference>
<dbReference type="KEGG" id="mmai:sS8_3084"/>
<dbReference type="InterPro" id="IPR005565">
    <property type="entry name" value="Hemolysn_activator_HlyB_C"/>
</dbReference>
<evidence type="ECO:0000259" key="4">
    <source>
        <dbReference type="Pfam" id="PF03865"/>
    </source>
</evidence>
<dbReference type="EMBL" id="AP017928">
    <property type="protein sequence ID" value="BBA35027.1"/>
    <property type="molecule type" value="Genomic_DNA"/>
</dbReference>
<dbReference type="OrthoDB" id="5664954at2"/>
<evidence type="ECO:0000313" key="6">
    <source>
        <dbReference type="EMBL" id="BBA35027.1"/>
    </source>
</evidence>
<protein>
    <submittedName>
        <fullName evidence="6">Hemolysin activation/secretion protein associated with VreARI signalling system</fullName>
    </submittedName>
</protein>
<feature type="domain" description="Polypeptide-transport-associated ShlB-type" evidence="5">
    <location>
        <begin position="39"/>
        <end position="113"/>
    </location>
</feature>
<dbReference type="Pfam" id="PF03865">
    <property type="entry name" value="ShlB"/>
    <property type="match status" value="1"/>
</dbReference>
<proteinExistence type="predicted"/>
<keyword evidence="1" id="KW-0472">Membrane</keyword>
<evidence type="ECO:0000313" key="7">
    <source>
        <dbReference type="Proteomes" id="UP000266313"/>
    </source>
</evidence>
<reference evidence="6 7" key="1">
    <citation type="submission" date="2016-12" db="EMBL/GenBank/DDBJ databases">
        <title>Genome sequencing of Methylocaldum marinum.</title>
        <authorList>
            <person name="Takeuchi M."/>
            <person name="Kamagata Y."/>
            <person name="Hiraoka S."/>
            <person name="Oshima K."/>
            <person name="Hattori M."/>
            <person name="Iwasaki W."/>
        </authorList>
    </citation>
    <scope>NUCLEOTIDE SEQUENCE [LARGE SCALE GENOMIC DNA]</scope>
    <source>
        <strain evidence="6 7">S8</strain>
    </source>
</reference>
<dbReference type="PANTHER" id="PTHR34597">
    <property type="entry name" value="SLR1661 PROTEIN"/>
    <property type="match status" value="1"/>
</dbReference>
<dbReference type="Proteomes" id="UP000266313">
    <property type="component" value="Chromosome"/>
</dbReference>
<evidence type="ECO:0000256" key="2">
    <source>
        <dbReference type="ARBA" id="ARBA00022692"/>
    </source>
</evidence>
<dbReference type="RefSeq" id="WP_119630304.1">
    <property type="nucleotide sequence ID" value="NZ_AP017928.1"/>
</dbReference>